<keyword evidence="1" id="KW-0732">Signal</keyword>
<dbReference type="EMBL" id="JADFFL010000001">
    <property type="protein sequence ID" value="MBE9660863.1"/>
    <property type="molecule type" value="Genomic_DNA"/>
</dbReference>
<accession>A0A929KVW4</accession>
<feature type="domain" description="Putative beta-lactamase-inhibitor-like PepSY-like" evidence="2">
    <location>
        <begin position="80"/>
        <end position="141"/>
    </location>
</feature>
<dbReference type="Gene3D" id="3.40.1420.30">
    <property type="match status" value="1"/>
</dbReference>
<sequence length="307" mass="32717">MKRLTIIYCALSVSGLLAFAMLSSCNKQNEVSDLKAAASSTAATTNGDILISAGSVSTLSATKDSVYLMKACPPGKRPDTIAFSALPAAIATYLTANYSGYTAQKAFKIADRSGSLTGYVVAINYNSKAVGLKFDAAGTFVNILEQREPRDHAGPGWHPGGRFENRNGLQKDTIALSALPFTIKTYFTANYATDTLLHAVMTRDSGYIVLSANKGLFATSFTSKLAFVKRIQLHPRPIKSAVAQAALPAAITTYLNTTYAGYVFGKAFTEKVNGVVARYVVLIDVSGTRYAVHFDASGAFVKSITIK</sequence>
<evidence type="ECO:0000313" key="3">
    <source>
        <dbReference type="EMBL" id="MBE9660863.1"/>
    </source>
</evidence>
<gene>
    <name evidence="3" type="ORF">IRJ16_03125</name>
</gene>
<feature type="signal peptide" evidence="1">
    <location>
        <begin position="1"/>
        <end position="20"/>
    </location>
</feature>
<keyword evidence="4" id="KW-1185">Reference proteome</keyword>
<evidence type="ECO:0000313" key="4">
    <source>
        <dbReference type="Proteomes" id="UP000622475"/>
    </source>
</evidence>
<dbReference type="InterPro" id="IPR021533">
    <property type="entry name" value="PepSY-like"/>
</dbReference>
<name>A0A929KVW4_9SPHI</name>
<comment type="caution">
    <text evidence="3">The sequence shown here is derived from an EMBL/GenBank/DDBJ whole genome shotgun (WGS) entry which is preliminary data.</text>
</comment>
<evidence type="ECO:0000256" key="1">
    <source>
        <dbReference type="SAM" id="SignalP"/>
    </source>
</evidence>
<dbReference type="AlphaFoldDB" id="A0A929KVW4"/>
<proteinExistence type="predicted"/>
<protein>
    <submittedName>
        <fullName evidence="3">PepSY-like domain-containing protein</fullName>
    </submittedName>
</protein>
<feature type="chain" id="PRO_5037065809" evidence="1">
    <location>
        <begin position="21"/>
        <end position="307"/>
    </location>
</feature>
<dbReference type="Pfam" id="PF11396">
    <property type="entry name" value="PepSY_like"/>
    <property type="match status" value="2"/>
</dbReference>
<organism evidence="3 4">
    <name type="scientific">Mucilaginibacter myungsuensis</name>
    <dbReference type="NCBI Taxonomy" id="649104"/>
    <lineage>
        <taxon>Bacteria</taxon>
        <taxon>Pseudomonadati</taxon>
        <taxon>Bacteroidota</taxon>
        <taxon>Sphingobacteriia</taxon>
        <taxon>Sphingobacteriales</taxon>
        <taxon>Sphingobacteriaceae</taxon>
        <taxon>Mucilaginibacter</taxon>
    </lineage>
</organism>
<reference evidence="3" key="1">
    <citation type="submission" date="2020-10" db="EMBL/GenBank/DDBJ databases">
        <title>Mucilaginibacter mali sp. nov., isolated from rhizosphere soil of apple orchard.</title>
        <authorList>
            <person name="Lee J.-S."/>
            <person name="Kim H.S."/>
            <person name="Kim J.-S."/>
        </authorList>
    </citation>
    <scope>NUCLEOTIDE SEQUENCE</scope>
    <source>
        <strain evidence="3">KCTC 22746</strain>
    </source>
</reference>
<dbReference type="RefSeq" id="WP_194110051.1">
    <property type="nucleotide sequence ID" value="NZ_JADFFL010000001.1"/>
</dbReference>
<dbReference type="SUPFAM" id="SSF160574">
    <property type="entry name" value="BT0923-like"/>
    <property type="match status" value="2"/>
</dbReference>
<evidence type="ECO:0000259" key="2">
    <source>
        <dbReference type="Pfam" id="PF11396"/>
    </source>
</evidence>
<dbReference type="PROSITE" id="PS51257">
    <property type="entry name" value="PROKAR_LIPOPROTEIN"/>
    <property type="match status" value="1"/>
</dbReference>
<feature type="domain" description="Putative beta-lactamase-inhibitor-like PepSY-like" evidence="2">
    <location>
        <begin position="240"/>
        <end position="301"/>
    </location>
</feature>
<dbReference type="Proteomes" id="UP000622475">
    <property type="component" value="Unassembled WGS sequence"/>
</dbReference>